<dbReference type="AlphaFoldDB" id="A0A6P8DL55"/>
<feature type="compositionally biased region" description="Low complexity" evidence="1">
    <location>
        <begin position="395"/>
        <end position="405"/>
    </location>
</feature>
<reference evidence="2" key="1">
    <citation type="journal article" date="2020" name="Plant Biotechnol. J.">
        <title>The pomegranate (Punica granatum L.) draft genome dissects genetic divergence between soft- and hard-seeded cultivars.</title>
        <authorList>
            <person name="Luo X."/>
            <person name="Li H."/>
            <person name="Wu Z."/>
            <person name="Yao W."/>
            <person name="Zhao P."/>
            <person name="Cao D."/>
            <person name="Yu H."/>
            <person name="Li K."/>
            <person name="Poudel K."/>
            <person name="Zhao D."/>
            <person name="Zhang F."/>
            <person name="Xia X."/>
            <person name="Chen L."/>
            <person name="Wang Q."/>
            <person name="Jing D."/>
            <person name="Cao S."/>
        </authorList>
    </citation>
    <scope>NUCLEOTIDE SEQUENCE [LARGE SCALE GENOMIC DNA]</scope>
    <source>
        <strain evidence="2">cv. Tunisia</strain>
    </source>
</reference>
<evidence type="ECO:0000313" key="3">
    <source>
        <dbReference type="RefSeq" id="XP_031396970.1"/>
    </source>
</evidence>
<name>A0A6P8DL55_PUNGR</name>
<feature type="region of interest" description="Disordered" evidence="1">
    <location>
        <begin position="173"/>
        <end position="231"/>
    </location>
</feature>
<dbReference type="Proteomes" id="UP000515151">
    <property type="component" value="Chromosome 5"/>
</dbReference>
<sequence>MAEYRFGHRGYNPSYEVDPWNDDEWGYKSDHLSRPMGLDPDGRRYASATSWNPVPNSYVVQTETYIVRPTASSGYGYPREAGYRMNYAFDDNSQRHRNPPVPSRPVNDRPPEVEEFLTKVQTEASRPSGFSNPPPAPGNWGRNSYPAEFEGPYTRYHDEASWPVRSGIPPPVTGNWAQNRTPTTYGRYPVPSGYPSHWPGRIERRTTEPPPSFGSGGRANRETRQSSPISRPINDIDKAVEYLKEKLKPFSSQTAPPSSQQPMAPNLEPAVHKRDGAGPGIPSMEDVKTQNKPSPELSATDAAHTGTITSRPNTTDAAYTGSNTGRPNTMDAAHTGAIAHTGTMTSRPNVPDAAYTGSITGRPNTMDAAHTGTTTSRPNTMDATYTGSTTGRPNTTDAAHTGTTTSRMSTMDEAYTGSTTGRPKTTDAAYMGTMTSRPNGTDAAYTGSTGKPNTTDAAYTAAMTSRPNAMDTAHTGTITSRELAKRFNGLLM</sequence>
<protein>
    <submittedName>
        <fullName evidence="3">Mucin-19-like</fullName>
    </submittedName>
</protein>
<feature type="compositionally biased region" description="Polar residues" evidence="1">
    <location>
        <begin position="306"/>
        <end position="327"/>
    </location>
</feature>
<gene>
    <name evidence="3" type="primary">LOC116207963</name>
</gene>
<feature type="compositionally biased region" description="Polar residues" evidence="1">
    <location>
        <begin position="175"/>
        <end position="184"/>
    </location>
</feature>
<feature type="region of interest" description="Disordered" evidence="1">
    <location>
        <begin position="370"/>
        <end position="405"/>
    </location>
</feature>
<evidence type="ECO:0000256" key="1">
    <source>
        <dbReference type="SAM" id="MobiDB-lite"/>
    </source>
</evidence>
<organism evidence="2 3">
    <name type="scientific">Punica granatum</name>
    <name type="common">Pomegranate</name>
    <dbReference type="NCBI Taxonomy" id="22663"/>
    <lineage>
        <taxon>Eukaryota</taxon>
        <taxon>Viridiplantae</taxon>
        <taxon>Streptophyta</taxon>
        <taxon>Embryophyta</taxon>
        <taxon>Tracheophyta</taxon>
        <taxon>Spermatophyta</taxon>
        <taxon>Magnoliopsida</taxon>
        <taxon>eudicotyledons</taxon>
        <taxon>Gunneridae</taxon>
        <taxon>Pentapetalae</taxon>
        <taxon>rosids</taxon>
        <taxon>malvids</taxon>
        <taxon>Myrtales</taxon>
        <taxon>Lythraceae</taxon>
        <taxon>Punica</taxon>
    </lineage>
</organism>
<accession>A0A6P8DL55</accession>
<feature type="compositionally biased region" description="Polar residues" evidence="1">
    <location>
        <begin position="121"/>
        <end position="131"/>
    </location>
</feature>
<dbReference type="GeneID" id="116207963"/>
<feature type="region of interest" description="Disordered" evidence="1">
    <location>
        <begin position="90"/>
        <end position="110"/>
    </location>
</feature>
<evidence type="ECO:0000313" key="2">
    <source>
        <dbReference type="Proteomes" id="UP000515151"/>
    </source>
</evidence>
<dbReference type="OrthoDB" id="1153117at2759"/>
<feature type="compositionally biased region" description="Polar residues" evidence="1">
    <location>
        <begin position="371"/>
        <end position="394"/>
    </location>
</feature>
<feature type="compositionally biased region" description="Low complexity" evidence="1">
    <location>
        <begin position="249"/>
        <end position="262"/>
    </location>
</feature>
<dbReference type="RefSeq" id="XP_031396970.1">
    <property type="nucleotide sequence ID" value="XM_031541110.1"/>
</dbReference>
<reference evidence="3" key="2">
    <citation type="submission" date="2025-08" db="UniProtKB">
        <authorList>
            <consortium name="RefSeq"/>
        </authorList>
    </citation>
    <scope>IDENTIFICATION</scope>
    <source>
        <tissue evidence="3">Leaf</tissue>
    </source>
</reference>
<feature type="region of interest" description="Disordered" evidence="1">
    <location>
        <begin position="249"/>
        <end position="329"/>
    </location>
</feature>
<proteinExistence type="predicted"/>
<keyword evidence="2" id="KW-1185">Reference proteome</keyword>
<feature type="region of interest" description="Disordered" evidence="1">
    <location>
        <begin position="121"/>
        <end position="140"/>
    </location>
</feature>